<gene>
    <name evidence="2" type="ORF">GQ26_0390580</name>
</gene>
<dbReference type="InterPro" id="IPR050571">
    <property type="entry name" value="Class-IV_PLP-Dep_Aminotrnsfr"/>
</dbReference>
<dbReference type="InterPro" id="IPR036038">
    <property type="entry name" value="Aminotransferase-like"/>
</dbReference>
<evidence type="ECO:0000256" key="1">
    <source>
        <dbReference type="ARBA" id="ARBA00009320"/>
    </source>
</evidence>
<dbReference type="SUPFAM" id="SSF56752">
    <property type="entry name" value="D-aminoacid aminotransferase-like PLP-dependent enzymes"/>
    <property type="match status" value="1"/>
</dbReference>
<dbReference type="InterPro" id="IPR043131">
    <property type="entry name" value="BCAT-like_N"/>
</dbReference>
<dbReference type="AlphaFoldDB" id="A0A093USX7"/>
<evidence type="ECO:0000313" key="2">
    <source>
        <dbReference type="EMBL" id="KFX42995.1"/>
    </source>
</evidence>
<dbReference type="GO" id="GO:0046394">
    <property type="term" value="P:carboxylic acid biosynthetic process"/>
    <property type="evidence" value="ECO:0007669"/>
    <property type="project" value="UniProtKB-ARBA"/>
</dbReference>
<reference key="1">
    <citation type="journal article" date="2014" name="PLoS Genet.">
        <title>Signature Gene Expression Reveals Novel Clues to the Molecular Mechanisms of Dimorphic Transition in Penicillium marneffei.</title>
        <authorList>
            <person name="Yang E."/>
            <person name="Wang G."/>
            <person name="Cai J."/>
            <person name="Woo P.C."/>
            <person name="Lau S.K."/>
            <person name="Yuen K.-Y."/>
            <person name="Chow W.-N."/>
            <person name="Lin X."/>
        </authorList>
    </citation>
    <scope>NUCLEOTIDE SEQUENCE [LARGE SCALE GENOMIC DNA]</scope>
    <source>
        <strain>PM1</strain>
    </source>
</reference>
<organism evidence="2">
    <name type="scientific">Talaromyces marneffei PM1</name>
    <dbReference type="NCBI Taxonomy" id="1077442"/>
    <lineage>
        <taxon>Eukaryota</taxon>
        <taxon>Fungi</taxon>
        <taxon>Dikarya</taxon>
        <taxon>Ascomycota</taxon>
        <taxon>Pezizomycotina</taxon>
        <taxon>Eurotiomycetes</taxon>
        <taxon>Eurotiomycetidae</taxon>
        <taxon>Eurotiales</taxon>
        <taxon>Trichocomaceae</taxon>
        <taxon>Talaromyces</taxon>
        <taxon>Talaromyces sect. Talaromyces</taxon>
    </lineage>
</organism>
<proteinExistence type="inferred from homology"/>
<dbReference type="GO" id="GO:0008483">
    <property type="term" value="F:transaminase activity"/>
    <property type="evidence" value="ECO:0007669"/>
    <property type="project" value="UniProtKB-KW"/>
</dbReference>
<dbReference type="PANTHER" id="PTHR42743:SF11">
    <property type="entry name" value="AMINODEOXYCHORISMATE LYASE"/>
    <property type="match status" value="1"/>
</dbReference>
<dbReference type="Gene3D" id="3.30.470.10">
    <property type="match status" value="1"/>
</dbReference>
<accession>A0A093USX7</accession>
<dbReference type="Pfam" id="PF01063">
    <property type="entry name" value="Aminotran_4"/>
    <property type="match status" value="1"/>
</dbReference>
<reference evidence="2" key="2">
    <citation type="journal article" date="2014" name="PLoS Genet.">
        <title>Signature gene expression reveals novel clues to the molecular mechanisms of dimorphic transition in Penicillium marneffei.</title>
        <authorList>
            <person name="Yang E."/>
            <person name="Wang G."/>
            <person name="Cai J."/>
            <person name="Woo P.C."/>
            <person name="Lau S.K."/>
            <person name="Yuen K.-Y."/>
            <person name="Chow W.-N."/>
            <person name="Lin X."/>
        </authorList>
    </citation>
    <scope>NUCLEOTIDE SEQUENCE</scope>
    <source>
        <strain evidence="2">PM1</strain>
    </source>
</reference>
<name>A0A093USX7_TALMA</name>
<dbReference type="PANTHER" id="PTHR42743">
    <property type="entry name" value="AMINO-ACID AMINOTRANSFERASE"/>
    <property type="match status" value="1"/>
</dbReference>
<keyword evidence="2" id="KW-0808">Transferase</keyword>
<protein>
    <submittedName>
        <fullName evidence="2">Putative branched-chain-amino-acid aminotransferase</fullName>
    </submittedName>
</protein>
<sequence length="351" mass="38767">MATMDQIFAGYRDRMGVLEATYDKNPFARGFMHSDLTYDVPSVWDGRFFRLDEHLARLQTSCKKLRLQLPFPKEEVKRILVDMVSKSGIRDAFVELIVTRGLKGVRGSEPGEVFKNNLYMFIQPFVWVIEPEMQPTGGKAVVARTGDLTCGLFEAADRGALYPFLTDGDANLTPTVLMDNGELIGEHGSGGGTSGDEIDRYDIENGSPRSAITLATSIRHSDDFGIAIEDLNYLALNTLGIQTDLIRSDVVYCVGADGGGVLSVGSINRYQNVNDSTLLLQTSQGKKKVDVRSNGRRARGAPEENGGMECVIRLRVANIAYGGHDMFPIVETKCRVSKKPIWLGYRQTIQK</sequence>
<dbReference type="InterPro" id="IPR001544">
    <property type="entry name" value="Aminotrans_IV"/>
</dbReference>
<keyword evidence="2" id="KW-0032">Aminotransferase</keyword>
<comment type="similarity">
    <text evidence="1">Belongs to the class-IV pyridoxal-phosphate-dependent aminotransferase family.</text>
</comment>
<comment type="caution">
    <text evidence="2">The sequence shown here is derived from an EMBL/GenBank/DDBJ whole genome shotgun (WGS) entry which is preliminary data.</text>
</comment>
<dbReference type="EMBL" id="JPOX01000039">
    <property type="protein sequence ID" value="KFX42995.1"/>
    <property type="molecule type" value="Genomic_DNA"/>
</dbReference>